<accession>A0A0B3Y739</accession>
<dbReference type="GO" id="GO:0016874">
    <property type="term" value="F:ligase activity"/>
    <property type="evidence" value="ECO:0007669"/>
    <property type="project" value="UniProtKB-KW"/>
</dbReference>
<dbReference type="PROSITE" id="PS51257">
    <property type="entry name" value="PROKAR_LIPOPROTEIN"/>
    <property type="match status" value="1"/>
</dbReference>
<organism evidence="1 2">
    <name type="scientific">Alteromonas marina</name>
    <dbReference type="NCBI Taxonomy" id="203795"/>
    <lineage>
        <taxon>Bacteria</taxon>
        <taxon>Pseudomonadati</taxon>
        <taxon>Pseudomonadota</taxon>
        <taxon>Gammaproteobacteria</taxon>
        <taxon>Alteromonadales</taxon>
        <taxon>Alteromonadaceae</taxon>
        <taxon>Alteromonas/Salinimonas group</taxon>
        <taxon>Alteromonas</taxon>
    </lineage>
</organism>
<reference evidence="1 2" key="1">
    <citation type="submission" date="2014-12" db="EMBL/GenBank/DDBJ databases">
        <title>Genome sequencing of Alteromonas marina AD001.</title>
        <authorList>
            <person name="Adrian T.G.S."/>
            <person name="Chan K.G."/>
        </authorList>
    </citation>
    <scope>NUCLEOTIDE SEQUENCE [LARGE SCALE GENOMIC DNA]</scope>
    <source>
        <strain evidence="1 2">AD001</strain>
    </source>
</reference>
<dbReference type="AlphaFoldDB" id="A0A0B3Y739"/>
<protein>
    <submittedName>
        <fullName evidence="1">DNA ligase</fullName>
    </submittedName>
</protein>
<gene>
    <name evidence="1" type="ORF">RJ41_09430</name>
</gene>
<evidence type="ECO:0000313" key="1">
    <source>
        <dbReference type="EMBL" id="KHT52856.1"/>
    </source>
</evidence>
<keyword evidence="1" id="KW-0436">Ligase</keyword>
<dbReference type="RefSeq" id="WP_039219774.1">
    <property type="nucleotide sequence ID" value="NZ_JWLW01000015.1"/>
</dbReference>
<sequence length="94" mass="10339">MNHKRIFKHVNWIAPAAFMVGITLGTSGCSTVTTGQTDHCIEQANNADVHGVYTADEQLNACLETYKLRRDNEKTVGEAFAEDVLISVIDIITD</sequence>
<proteinExistence type="predicted"/>
<evidence type="ECO:0000313" key="2">
    <source>
        <dbReference type="Proteomes" id="UP000031197"/>
    </source>
</evidence>
<dbReference type="Proteomes" id="UP000031197">
    <property type="component" value="Unassembled WGS sequence"/>
</dbReference>
<keyword evidence="2" id="KW-1185">Reference proteome</keyword>
<dbReference type="OrthoDB" id="6332924at2"/>
<dbReference type="EMBL" id="JWLW01000015">
    <property type="protein sequence ID" value="KHT52856.1"/>
    <property type="molecule type" value="Genomic_DNA"/>
</dbReference>
<name>A0A0B3Y739_9ALTE</name>
<comment type="caution">
    <text evidence="1">The sequence shown here is derived from an EMBL/GenBank/DDBJ whole genome shotgun (WGS) entry which is preliminary data.</text>
</comment>